<dbReference type="RefSeq" id="WP_078818134.1">
    <property type="nucleotide sequence ID" value="NZ_FUYJ01000006.1"/>
</dbReference>
<dbReference type="InterPro" id="IPR006439">
    <property type="entry name" value="HAD-SF_hydro_IA"/>
</dbReference>
<comment type="function">
    <text evidence="3">Catalyzes the last step of the phosphorylated serine biosynthetic pathway, i.e. dephosphorylation of O-phospho-L-serine to form L-serine.</text>
</comment>
<dbReference type="GO" id="GO:0036424">
    <property type="term" value="F:L-phosphoserine phosphatase activity"/>
    <property type="evidence" value="ECO:0007669"/>
    <property type="project" value="UniProtKB-UniRule"/>
</dbReference>
<dbReference type="PANTHER" id="PTHR46470:SF3">
    <property type="entry name" value="N-ACYLNEURAMINATE-9-PHOSPHATASE"/>
    <property type="match status" value="1"/>
</dbReference>
<dbReference type="NCBIfam" id="TIGR01509">
    <property type="entry name" value="HAD-SF-IA-v3"/>
    <property type="match status" value="1"/>
</dbReference>
<comment type="catalytic activity">
    <reaction evidence="3">
        <text>O-phospho-D-serine + H2O = D-serine + phosphate</text>
        <dbReference type="Rhea" id="RHEA:24873"/>
        <dbReference type="ChEBI" id="CHEBI:15377"/>
        <dbReference type="ChEBI" id="CHEBI:35247"/>
        <dbReference type="ChEBI" id="CHEBI:43474"/>
        <dbReference type="ChEBI" id="CHEBI:58680"/>
        <dbReference type="EC" id="3.1.3.3"/>
    </reaction>
</comment>
<dbReference type="InterPro" id="IPR023214">
    <property type="entry name" value="HAD_sf"/>
</dbReference>
<dbReference type="SFLD" id="SFLDG01129">
    <property type="entry name" value="C1.5:_HAD__Beta-PGM__Phosphata"/>
    <property type="match status" value="1"/>
</dbReference>
<evidence type="ECO:0000256" key="3">
    <source>
        <dbReference type="HAMAP-Rule" id="MF_02240"/>
    </source>
</evidence>
<dbReference type="NCBIfam" id="TIGR01549">
    <property type="entry name" value="HAD-SF-IA-v1"/>
    <property type="match status" value="1"/>
</dbReference>
<comment type="pathway">
    <text evidence="3">Amino-acid biosynthesis; L-serine biosynthesis; L-serine from 3-phospho-D-glycerate: step 3/3.</text>
</comment>
<dbReference type="EC" id="3.1.3.3" evidence="3"/>
<keyword evidence="5" id="KW-1185">Reference proteome</keyword>
<dbReference type="SFLD" id="SFLDS00003">
    <property type="entry name" value="Haloacid_Dehalogenase"/>
    <property type="match status" value="1"/>
</dbReference>
<dbReference type="InterPro" id="IPR036412">
    <property type="entry name" value="HAD-like_sf"/>
</dbReference>
<dbReference type="GO" id="GO:0006564">
    <property type="term" value="P:L-serine biosynthetic process"/>
    <property type="evidence" value="ECO:0007669"/>
    <property type="project" value="UniProtKB-UniRule"/>
</dbReference>
<accession>A0A1T4YKK8</accession>
<dbReference type="Pfam" id="PF00702">
    <property type="entry name" value="Hydrolase"/>
    <property type="match status" value="1"/>
</dbReference>
<dbReference type="HAMAP" id="MF_02240">
    <property type="entry name" value="PSP"/>
    <property type="match status" value="1"/>
</dbReference>
<evidence type="ECO:0000256" key="2">
    <source>
        <dbReference type="ARBA" id="ARBA00022842"/>
    </source>
</evidence>
<evidence type="ECO:0000256" key="1">
    <source>
        <dbReference type="ARBA" id="ARBA00022801"/>
    </source>
</evidence>
<evidence type="ECO:0000313" key="4">
    <source>
        <dbReference type="EMBL" id="SKB02312.1"/>
    </source>
</evidence>
<keyword evidence="1 3" id="KW-0378">Hydrolase</keyword>
<dbReference type="AlphaFoldDB" id="A0A1T4YKK8"/>
<keyword evidence="2 3" id="KW-0460">Magnesium</keyword>
<dbReference type="EMBL" id="FUYJ01000006">
    <property type="protein sequence ID" value="SKB02312.1"/>
    <property type="molecule type" value="Genomic_DNA"/>
</dbReference>
<comment type="similarity">
    <text evidence="3">Belongs to the HAD-like hydrolase superfamily.</text>
</comment>
<dbReference type="SUPFAM" id="SSF56784">
    <property type="entry name" value="HAD-like"/>
    <property type="match status" value="1"/>
</dbReference>
<dbReference type="SFLD" id="SFLDG01135">
    <property type="entry name" value="C1.5.6:_HAD__Beta-PGM__Phospha"/>
    <property type="match status" value="1"/>
</dbReference>
<gene>
    <name evidence="4" type="ORF">SAMN04244570_2912</name>
</gene>
<comment type="cofactor">
    <cofactor evidence="3">
        <name>Mg(2+)</name>
        <dbReference type="ChEBI" id="CHEBI:18420"/>
    </cofactor>
    <cofactor evidence="3">
        <name>Co(2+)</name>
        <dbReference type="ChEBI" id="CHEBI:48828"/>
    </cofactor>
</comment>
<keyword evidence="3" id="KW-0170">Cobalt</keyword>
<organism evidence="4 5">
    <name type="scientific">Sporosarcina newyorkensis</name>
    <dbReference type="NCBI Taxonomy" id="759851"/>
    <lineage>
        <taxon>Bacteria</taxon>
        <taxon>Bacillati</taxon>
        <taxon>Bacillota</taxon>
        <taxon>Bacilli</taxon>
        <taxon>Bacillales</taxon>
        <taxon>Caryophanaceae</taxon>
        <taxon>Sporosarcina</taxon>
    </lineage>
</organism>
<dbReference type="InterPro" id="IPR044266">
    <property type="entry name" value="PSP_YsaA"/>
</dbReference>
<comment type="catalytic activity">
    <reaction evidence="3">
        <text>O-phospho-L-serine + H2O = L-serine + phosphate</text>
        <dbReference type="Rhea" id="RHEA:21208"/>
        <dbReference type="ChEBI" id="CHEBI:15377"/>
        <dbReference type="ChEBI" id="CHEBI:33384"/>
        <dbReference type="ChEBI" id="CHEBI:43474"/>
        <dbReference type="ChEBI" id="CHEBI:57524"/>
        <dbReference type="EC" id="3.1.3.3"/>
    </reaction>
</comment>
<proteinExistence type="inferred from homology"/>
<name>A0A1T4YKK8_9BACL</name>
<dbReference type="PANTHER" id="PTHR46470">
    <property type="entry name" value="N-ACYLNEURAMINATE-9-PHOSPHATASE"/>
    <property type="match status" value="1"/>
</dbReference>
<protein>
    <recommendedName>
        <fullName evidence="3">Phosphoserine phosphatase</fullName>
        <shortName evidence="3">PSP</shortName>
        <ecNumber evidence="3">3.1.3.3</ecNumber>
    </recommendedName>
</protein>
<keyword evidence="3" id="KW-0718">Serine biosynthesis</keyword>
<dbReference type="Gene3D" id="3.40.50.1000">
    <property type="entry name" value="HAD superfamily/HAD-like"/>
    <property type="match status" value="1"/>
</dbReference>
<reference evidence="5" key="1">
    <citation type="submission" date="2017-02" db="EMBL/GenBank/DDBJ databases">
        <authorList>
            <person name="Varghese N."/>
            <person name="Submissions S."/>
        </authorList>
    </citation>
    <scope>NUCLEOTIDE SEQUENCE [LARGE SCALE GENOMIC DNA]</scope>
    <source>
        <strain evidence="5">DSM 23966</strain>
    </source>
</reference>
<evidence type="ECO:0000313" key="5">
    <source>
        <dbReference type="Proteomes" id="UP000190042"/>
    </source>
</evidence>
<dbReference type="Proteomes" id="UP000190042">
    <property type="component" value="Unassembled WGS sequence"/>
</dbReference>
<dbReference type="Gene3D" id="1.20.120.710">
    <property type="entry name" value="Haloacid dehalogenase hydrolase-like domain"/>
    <property type="match status" value="1"/>
</dbReference>
<sequence>MIKTLIFDLDDTLIWDAKSIAMAFQKTCEYATKKNGVNPVELEKAVREEARELYATYETFPHTQNIGINPFEGLWGVFDDPGEEFQKMKGIIPKYQKEAWIRGLKKLGIEDEAFGRELAELFPKERKKHPYIYEETFEVLDRLKGDYQLILLTNGSPSLQQIKLTISPEIPPYFDHIIVSGAFGKGKPDASIFQHVLDTCGVTADEALMIGDNLMTDILGSSRVGMKNVWINRENKLSSDEVKPTFEIDHLEGLFPILSGLENR</sequence>
<keyword evidence="3" id="KW-0028">Amino-acid biosynthesis</keyword>
<dbReference type="InterPro" id="IPR051400">
    <property type="entry name" value="HAD-like_hydrolase"/>
</dbReference>